<sequence>MKKLGWNIIYEPDIEGINGWIPDFLIIGKCHKTLVDVKGINRNTDWVNIEFDYEKNKSIIISKHKDYDKILNSGIKNLHDYELLIVGSNLRLDGNSAMGILHTRAIHYDHHTTKCTNLNDLHTSSETVFSHSEGQIGFMDHEGSWCCRITGEGGKTYLFRSNDYRYHDSHYKFIDTSWNEAGTELRWKGKAEPDF</sequence>
<name>A0A381S2F6_9ZZZZ</name>
<gene>
    <name evidence="1" type="ORF">METZ01_LOCUS50375</name>
</gene>
<evidence type="ECO:0000313" key="1">
    <source>
        <dbReference type="EMBL" id="SUZ97521.1"/>
    </source>
</evidence>
<proteinExistence type="predicted"/>
<accession>A0A381S2F6</accession>
<dbReference type="EMBL" id="UINC01002517">
    <property type="protein sequence ID" value="SUZ97521.1"/>
    <property type="molecule type" value="Genomic_DNA"/>
</dbReference>
<organism evidence="1">
    <name type="scientific">marine metagenome</name>
    <dbReference type="NCBI Taxonomy" id="408172"/>
    <lineage>
        <taxon>unclassified sequences</taxon>
        <taxon>metagenomes</taxon>
        <taxon>ecological metagenomes</taxon>
    </lineage>
</organism>
<protein>
    <submittedName>
        <fullName evidence="1">Uncharacterized protein</fullName>
    </submittedName>
</protein>
<dbReference type="AlphaFoldDB" id="A0A381S2F6"/>
<reference evidence="1" key="1">
    <citation type="submission" date="2018-05" db="EMBL/GenBank/DDBJ databases">
        <authorList>
            <person name="Lanie J.A."/>
            <person name="Ng W.-L."/>
            <person name="Kazmierczak K.M."/>
            <person name="Andrzejewski T.M."/>
            <person name="Davidsen T.M."/>
            <person name="Wayne K.J."/>
            <person name="Tettelin H."/>
            <person name="Glass J.I."/>
            <person name="Rusch D."/>
            <person name="Podicherti R."/>
            <person name="Tsui H.-C.T."/>
            <person name="Winkler M.E."/>
        </authorList>
    </citation>
    <scope>NUCLEOTIDE SEQUENCE</scope>
</reference>